<dbReference type="Proteomes" id="UP000015102">
    <property type="component" value="Unassembled WGS sequence"/>
</dbReference>
<dbReference type="STRING" id="36166.T1GDY1"/>
<feature type="region of interest" description="Disordered" evidence="1">
    <location>
        <begin position="399"/>
        <end position="439"/>
    </location>
</feature>
<dbReference type="EnsemblMetazoa" id="MESCA001534-RA">
    <property type="protein sequence ID" value="MESCA001534-PA"/>
    <property type="gene ID" value="MESCA001534"/>
</dbReference>
<feature type="compositionally biased region" description="Polar residues" evidence="1">
    <location>
        <begin position="289"/>
        <end position="306"/>
    </location>
</feature>
<accession>T1GDY1</accession>
<dbReference type="AlphaFoldDB" id="T1GDY1"/>
<evidence type="ECO:0008006" key="4">
    <source>
        <dbReference type="Google" id="ProtNLM"/>
    </source>
</evidence>
<dbReference type="EMBL" id="CAQQ02148801">
    <property type="status" value="NOT_ANNOTATED_CDS"/>
    <property type="molecule type" value="Genomic_DNA"/>
</dbReference>
<reference evidence="2" key="2">
    <citation type="submission" date="2015-06" db="UniProtKB">
        <authorList>
            <consortium name="EnsemblMetazoa"/>
        </authorList>
    </citation>
    <scope>IDENTIFICATION</scope>
</reference>
<dbReference type="EMBL" id="CAQQ02148798">
    <property type="status" value="NOT_ANNOTATED_CDS"/>
    <property type="molecule type" value="Genomic_DNA"/>
</dbReference>
<dbReference type="EMBL" id="CAQQ02148799">
    <property type="status" value="NOT_ANNOTATED_CDS"/>
    <property type="molecule type" value="Genomic_DNA"/>
</dbReference>
<keyword evidence="3" id="KW-1185">Reference proteome</keyword>
<dbReference type="HOGENOM" id="CLU_599332_0_0_1"/>
<organism evidence="2 3">
    <name type="scientific">Megaselia scalaris</name>
    <name type="common">Humpbacked fly</name>
    <name type="synonym">Phora scalaris</name>
    <dbReference type="NCBI Taxonomy" id="36166"/>
    <lineage>
        <taxon>Eukaryota</taxon>
        <taxon>Metazoa</taxon>
        <taxon>Ecdysozoa</taxon>
        <taxon>Arthropoda</taxon>
        <taxon>Hexapoda</taxon>
        <taxon>Insecta</taxon>
        <taxon>Pterygota</taxon>
        <taxon>Neoptera</taxon>
        <taxon>Endopterygota</taxon>
        <taxon>Diptera</taxon>
        <taxon>Brachycera</taxon>
        <taxon>Muscomorpha</taxon>
        <taxon>Platypezoidea</taxon>
        <taxon>Phoridae</taxon>
        <taxon>Megaseliini</taxon>
        <taxon>Megaselia</taxon>
    </lineage>
</organism>
<evidence type="ECO:0000256" key="1">
    <source>
        <dbReference type="SAM" id="MobiDB-lite"/>
    </source>
</evidence>
<sequence>VQDFKFVCPLGLAFDQEAQICTDWGDVDCDYINLKYNNNFELLKLSKKAFVYEPKRNDDELLKESQSSNFYAHRNGLQKQSYKETTVQKQTYRETTTFRTTTTTTDSNNFELLREEPSSHFYSHKNDINSYKIEFQTSKQKLKANNEKVFVDSIVVPRIRDQSILRSNNKSDVKDGNENVFRSRAFSTPSSVGKSEVKNGIENLTSRSRTYPTLSSVSKSDEHIARSKTYTTSSNNRNDEHIARSKTYTISSDNNKTELKPSRTNNHREVYRKDKTSDNIKKSEFIKNTPRTTTPKQSSNNKTFSNRVSLYEEREKQRTTQSFAKENRQPFIENVKDHFVRNGKKSSDKINVNEVLAPVNKTPLTLVQDVAKTNKKTKIATTVLSLKWNPDNYFVPTTFKPKNYTNSPSTDKSIKPIQFENNKKNKNVSHIKSKNRQSKDYDYNYYEDISENIPSKK</sequence>
<proteinExistence type="predicted"/>
<protein>
    <recommendedName>
        <fullName evidence="4">Chitin-binding type-2 domain-containing protein</fullName>
    </recommendedName>
</protein>
<evidence type="ECO:0000313" key="3">
    <source>
        <dbReference type="Proteomes" id="UP000015102"/>
    </source>
</evidence>
<feature type="region of interest" description="Disordered" evidence="1">
    <location>
        <begin position="208"/>
        <end position="306"/>
    </location>
</feature>
<feature type="compositionally biased region" description="Basic residues" evidence="1">
    <location>
        <begin position="424"/>
        <end position="436"/>
    </location>
</feature>
<reference evidence="3" key="1">
    <citation type="submission" date="2013-02" db="EMBL/GenBank/DDBJ databases">
        <authorList>
            <person name="Hughes D."/>
        </authorList>
    </citation>
    <scope>NUCLEOTIDE SEQUENCE</scope>
    <source>
        <strain>Durham</strain>
        <strain evidence="3">NC isolate 2 -- Noor lab</strain>
    </source>
</reference>
<feature type="compositionally biased region" description="Basic and acidic residues" evidence="1">
    <location>
        <begin position="255"/>
        <end position="285"/>
    </location>
</feature>
<name>T1GDY1_MEGSC</name>
<evidence type="ECO:0000313" key="2">
    <source>
        <dbReference type="EnsemblMetazoa" id="MESCA001534-PA"/>
    </source>
</evidence>
<dbReference type="EMBL" id="CAQQ02148800">
    <property type="status" value="NOT_ANNOTATED_CDS"/>
    <property type="molecule type" value="Genomic_DNA"/>
</dbReference>
<feature type="compositionally biased region" description="Polar residues" evidence="1">
    <location>
        <begin position="208"/>
        <end position="218"/>
    </location>
</feature>